<dbReference type="PANTHER" id="PTHR30193:SF37">
    <property type="entry name" value="INNER MEMBRANE ABC TRANSPORTER PERMEASE PROTEIN YCJO"/>
    <property type="match status" value="1"/>
</dbReference>
<keyword evidence="5 7" id="KW-1133">Transmembrane helix</keyword>
<dbReference type="KEGG" id="bif:N288_23055"/>
<proteinExistence type="inferred from homology"/>
<evidence type="ECO:0000256" key="3">
    <source>
        <dbReference type="ARBA" id="ARBA00022475"/>
    </source>
</evidence>
<dbReference type="Pfam" id="PF00528">
    <property type="entry name" value="BPD_transp_1"/>
    <property type="match status" value="1"/>
</dbReference>
<evidence type="ECO:0000313" key="9">
    <source>
        <dbReference type="EMBL" id="AGX06450.1"/>
    </source>
</evidence>
<dbReference type="STRING" id="1367477.N288_23055"/>
<gene>
    <name evidence="9" type="ORF">N288_23055</name>
</gene>
<name>U5LG62_9BACI</name>
<protein>
    <submittedName>
        <fullName evidence="9">Sugar ABC transporter permease</fullName>
    </submittedName>
</protein>
<evidence type="ECO:0000256" key="2">
    <source>
        <dbReference type="ARBA" id="ARBA00022448"/>
    </source>
</evidence>
<dbReference type="InterPro" id="IPR035906">
    <property type="entry name" value="MetI-like_sf"/>
</dbReference>
<dbReference type="EMBL" id="CP006643">
    <property type="protein sequence ID" value="AGX06450.1"/>
    <property type="molecule type" value="Genomic_DNA"/>
</dbReference>
<feature type="transmembrane region" description="Helical" evidence="7">
    <location>
        <begin position="93"/>
        <end position="115"/>
    </location>
</feature>
<organism evidence="9 10">
    <name type="scientific">Bacillus infantis NRRL B-14911</name>
    <dbReference type="NCBI Taxonomy" id="1367477"/>
    <lineage>
        <taxon>Bacteria</taxon>
        <taxon>Bacillati</taxon>
        <taxon>Bacillota</taxon>
        <taxon>Bacilli</taxon>
        <taxon>Bacillales</taxon>
        <taxon>Bacillaceae</taxon>
        <taxon>Bacillus</taxon>
    </lineage>
</organism>
<evidence type="ECO:0000259" key="8">
    <source>
        <dbReference type="PROSITE" id="PS50928"/>
    </source>
</evidence>
<evidence type="ECO:0000256" key="6">
    <source>
        <dbReference type="ARBA" id="ARBA00023136"/>
    </source>
</evidence>
<dbReference type="GO" id="GO:0005886">
    <property type="term" value="C:plasma membrane"/>
    <property type="evidence" value="ECO:0007669"/>
    <property type="project" value="UniProtKB-SubCell"/>
</dbReference>
<dbReference type="HOGENOM" id="CLU_016047_0_2_9"/>
<keyword evidence="4 7" id="KW-0812">Transmembrane</keyword>
<evidence type="ECO:0000256" key="5">
    <source>
        <dbReference type="ARBA" id="ARBA00022989"/>
    </source>
</evidence>
<dbReference type="PATRIC" id="fig|1367477.3.peg.4602"/>
<comment type="subcellular location">
    <subcellularLocation>
        <location evidence="1 7">Cell membrane</location>
        <topology evidence="1 7">Multi-pass membrane protein</topology>
    </subcellularLocation>
</comment>
<sequence>MKVKPKINEQSAISPAKRFSFRKDKFNRQIAPYLFVLPNFLIFFIFIVVPAFVGLVYSFTDFDGLSEMNFIGLENYKEVFASSEYWGIFGNTFIYAFSVVPLIFVSSLGIAVLLIKEIKAKGFFRAIFYWPTMLSAIIVGVTWKWIFGDSFGILNYMLESAGLEPVHWLSDPLFAKISVVVGTVWARIGFFMIIFMAGLQSIPTSYYEAAQIDGASKARMFWTITLPLLKPTSLLVLILLLIESFKQYPLVLALTGGGPAKETTFLVQYIYEFGFEKGELGYASAMSVVLFIVIAIFTIIQFKWTKGGSID</sequence>
<evidence type="ECO:0000313" key="10">
    <source>
        <dbReference type="Proteomes" id="UP000017805"/>
    </source>
</evidence>
<accession>U5LG62</accession>
<dbReference type="PROSITE" id="PS50928">
    <property type="entry name" value="ABC_TM1"/>
    <property type="match status" value="1"/>
</dbReference>
<feature type="transmembrane region" description="Helical" evidence="7">
    <location>
        <begin position="127"/>
        <end position="147"/>
    </location>
</feature>
<feature type="domain" description="ABC transmembrane type-1" evidence="8">
    <location>
        <begin position="89"/>
        <end position="301"/>
    </location>
</feature>
<dbReference type="InterPro" id="IPR000515">
    <property type="entry name" value="MetI-like"/>
</dbReference>
<dbReference type="Proteomes" id="UP000017805">
    <property type="component" value="Chromosome"/>
</dbReference>
<dbReference type="RefSeq" id="WP_009792775.1">
    <property type="nucleotide sequence ID" value="NC_022524.1"/>
</dbReference>
<dbReference type="OrthoDB" id="9809173at2"/>
<dbReference type="Gene3D" id="1.10.3720.10">
    <property type="entry name" value="MetI-like"/>
    <property type="match status" value="1"/>
</dbReference>
<feature type="transmembrane region" description="Helical" evidence="7">
    <location>
        <begin position="173"/>
        <end position="199"/>
    </location>
</feature>
<evidence type="ECO:0000256" key="4">
    <source>
        <dbReference type="ARBA" id="ARBA00022692"/>
    </source>
</evidence>
<feature type="transmembrane region" description="Helical" evidence="7">
    <location>
        <begin position="220"/>
        <end position="242"/>
    </location>
</feature>
<evidence type="ECO:0000256" key="7">
    <source>
        <dbReference type="RuleBase" id="RU363032"/>
    </source>
</evidence>
<dbReference type="SUPFAM" id="SSF161098">
    <property type="entry name" value="MetI-like"/>
    <property type="match status" value="1"/>
</dbReference>
<dbReference type="GO" id="GO:0055085">
    <property type="term" value="P:transmembrane transport"/>
    <property type="evidence" value="ECO:0007669"/>
    <property type="project" value="InterPro"/>
</dbReference>
<dbReference type="CDD" id="cd06261">
    <property type="entry name" value="TM_PBP2"/>
    <property type="match status" value="1"/>
</dbReference>
<feature type="transmembrane region" description="Helical" evidence="7">
    <location>
        <begin position="280"/>
        <end position="300"/>
    </location>
</feature>
<dbReference type="AlphaFoldDB" id="U5LG62"/>
<keyword evidence="10" id="KW-1185">Reference proteome</keyword>
<keyword evidence="2 7" id="KW-0813">Transport</keyword>
<reference evidence="9 10" key="1">
    <citation type="submission" date="2013-07" db="EMBL/GenBank/DDBJ databases">
        <title>Complete genome sequence of Bacillus infantis NRRL B-14911 that has potential to induce cardiac disease by antigenic mimicry.</title>
        <authorList>
            <person name="Massilamany C."/>
            <person name="Smith T.P.L."/>
            <person name="Loy J.D."/>
            <person name="Barletta R."/>
            <person name="Reddy J."/>
        </authorList>
    </citation>
    <scope>NUCLEOTIDE SEQUENCE [LARGE SCALE GENOMIC DNA]</scope>
    <source>
        <strain evidence="9 10">NRRL B-14911</strain>
    </source>
</reference>
<dbReference type="GeneID" id="97351639"/>
<dbReference type="InterPro" id="IPR051393">
    <property type="entry name" value="ABC_transporter_permease"/>
</dbReference>
<dbReference type="PANTHER" id="PTHR30193">
    <property type="entry name" value="ABC TRANSPORTER PERMEASE PROTEIN"/>
    <property type="match status" value="1"/>
</dbReference>
<keyword evidence="6 7" id="KW-0472">Membrane</keyword>
<comment type="similarity">
    <text evidence="7">Belongs to the binding-protein-dependent transport system permease family.</text>
</comment>
<evidence type="ECO:0000256" key="1">
    <source>
        <dbReference type="ARBA" id="ARBA00004651"/>
    </source>
</evidence>
<keyword evidence="3" id="KW-1003">Cell membrane</keyword>
<feature type="transmembrane region" description="Helical" evidence="7">
    <location>
        <begin position="30"/>
        <end position="59"/>
    </location>
</feature>